<dbReference type="PROSITE" id="PS51257">
    <property type="entry name" value="PROKAR_LIPOPROTEIN"/>
    <property type="match status" value="1"/>
</dbReference>
<dbReference type="InterPro" id="IPR000914">
    <property type="entry name" value="SBP_5_dom"/>
</dbReference>
<evidence type="ECO:0000256" key="3">
    <source>
        <dbReference type="ARBA" id="ARBA00022729"/>
    </source>
</evidence>
<evidence type="ECO:0000313" key="7">
    <source>
        <dbReference type="Proteomes" id="UP000234857"/>
    </source>
</evidence>
<dbReference type="CDD" id="cd08514">
    <property type="entry name" value="PBP2_AppA_like"/>
    <property type="match status" value="1"/>
</dbReference>
<evidence type="ECO:0000313" key="6">
    <source>
        <dbReference type="EMBL" id="PLX20007.1"/>
    </source>
</evidence>
<dbReference type="EMBL" id="PKTG01000011">
    <property type="protein sequence ID" value="PLX20007.1"/>
    <property type="molecule type" value="Genomic_DNA"/>
</dbReference>
<dbReference type="Gene3D" id="3.90.76.10">
    <property type="entry name" value="Dipeptide-binding Protein, Domain 1"/>
    <property type="match status" value="1"/>
</dbReference>
<reference evidence="6 7" key="1">
    <citation type="submission" date="2017-11" db="EMBL/GenBank/DDBJ databases">
        <title>Genome-resolved metagenomics identifies genetic mobility, metabolic interactions, and unexpected diversity in perchlorate-reducing communities.</title>
        <authorList>
            <person name="Barnum T.P."/>
            <person name="Figueroa I.A."/>
            <person name="Carlstrom C.I."/>
            <person name="Lucas L.N."/>
            <person name="Engelbrektson A.L."/>
            <person name="Coates J.D."/>
        </authorList>
    </citation>
    <scope>NUCLEOTIDE SEQUENCE [LARGE SCALE GENOMIC DNA]</scope>
    <source>
        <strain evidence="6">BM706</strain>
    </source>
</reference>
<dbReference type="PANTHER" id="PTHR30290">
    <property type="entry name" value="PERIPLASMIC BINDING COMPONENT OF ABC TRANSPORTER"/>
    <property type="match status" value="1"/>
</dbReference>
<accession>A0A2N5ZMU3</accession>
<evidence type="ECO:0000256" key="1">
    <source>
        <dbReference type="ARBA" id="ARBA00005695"/>
    </source>
</evidence>
<name>A0A2N5ZMU3_MUIH1</name>
<dbReference type="FunFam" id="3.10.105.10:FF:000006">
    <property type="entry name" value="Peptide ABC transporter substrate-binding protein"/>
    <property type="match status" value="1"/>
</dbReference>
<evidence type="ECO:0000259" key="5">
    <source>
        <dbReference type="Pfam" id="PF00496"/>
    </source>
</evidence>
<dbReference type="PANTHER" id="PTHR30290:SF9">
    <property type="entry name" value="OLIGOPEPTIDE-BINDING PROTEIN APPA"/>
    <property type="match status" value="1"/>
</dbReference>
<dbReference type="Pfam" id="PF00496">
    <property type="entry name" value="SBP_bac_5"/>
    <property type="match status" value="1"/>
</dbReference>
<dbReference type="InterPro" id="IPR039424">
    <property type="entry name" value="SBP_5"/>
</dbReference>
<dbReference type="GO" id="GO:0015833">
    <property type="term" value="P:peptide transport"/>
    <property type="evidence" value="ECO:0007669"/>
    <property type="project" value="TreeGrafter"/>
</dbReference>
<dbReference type="SUPFAM" id="SSF53850">
    <property type="entry name" value="Periplasmic binding protein-like II"/>
    <property type="match status" value="2"/>
</dbReference>
<dbReference type="GO" id="GO:0043190">
    <property type="term" value="C:ATP-binding cassette (ABC) transporter complex"/>
    <property type="evidence" value="ECO:0007669"/>
    <property type="project" value="InterPro"/>
</dbReference>
<sequence>MKNKKNILLITMMLLVLLTGCTKETQPTDIKQETDKDLEPNYGGTYIEASIADAITLNPLLYTDSPSGNVISMIFSGLIKYDPNNQIEANMAKSYEVKKNEDVLYVHLSTKSPIDANKLKETFMKKRKEFAPVKKTQVYKGIDSDRDLILEVNYENAVKEEEKEKWKKLSESIEFVDYKYSLLFHLRDDIKWSDGRDFTSADVIFTYDKVICPDTQCPRKSNYKMIKSVEAPDRYTVKVDYFIPFAPALQSWMMRIIPKHILENEDLLETRFNRSPVGTGPYKLLQWNADEFILLEANDKYFKGKSYIDKVMIKIIPDKSQQFLDLKNGLIDFMGMTSDQYKKQADTLEFKERFNIYKLPSSRYYSFVGYNCARKPFDNKKVRQALSYAIDVNSLIDNIFYGFGKKVTGPFPIISWAYNPNAQSYDYNPEKAKELLAEAGYDKKDKDGFLINSEGKRLSIKLITNNANKEREYMVTIINDYWKAIGIESKIGFEEWGQFLKLQDKGDFDAVLLGWNLANDPDIYNIWHSSNIPNKDHPSSFNFQRYSNPKVDKLLEEARYTFDQEKRKECYWKIHELIAEDQPYTFLIAEDSFSVLDKRFKNVYVKGNSIFHNFTKWFVPKDQIKYK</sequence>
<dbReference type="Proteomes" id="UP000234857">
    <property type="component" value="Unassembled WGS sequence"/>
</dbReference>
<comment type="caution">
    <text evidence="6">The sequence shown here is derived from an EMBL/GenBank/DDBJ whole genome shotgun (WGS) entry which is preliminary data.</text>
</comment>
<organism evidence="6 7">
    <name type="scientific">Muiribacterium halophilum</name>
    <dbReference type="NCBI Taxonomy" id="2053465"/>
    <lineage>
        <taxon>Bacteria</taxon>
        <taxon>Candidatus Muiribacteriota</taxon>
        <taxon>Candidatus Muiribacteriia</taxon>
        <taxon>Candidatus Muiribacteriales</taxon>
        <taxon>Candidatus Muiribacteriaceae</taxon>
        <taxon>Candidatus Muiribacterium</taxon>
    </lineage>
</organism>
<feature type="chain" id="PRO_5014646118" evidence="4">
    <location>
        <begin position="24"/>
        <end position="627"/>
    </location>
</feature>
<dbReference type="InterPro" id="IPR030678">
    <property type="entry name" value="Peptide/Ni-bd"/>
</dbReference>
<dbReference type="GO" id="GO:1904680">
    <property type="term" value="F:peptide transmembrane transporter activity"/>
    <property type="evidence" value="ECO:0007669"/>
    <property type="project" value="TreeGrafter"/>
</dbReference>
<keyword evidence="3 4" id="KW-0732">Signal</keyword>
<protein>
    <submittedName>
        <fullName evidence="6">Peptide-binding protein</fullName>
    </submittedName>
</protein>
<evidence type="ECO:0000256" key="4">
    <source>
        <dbReference type="SAM" id="SignalP"/>
    </source>
</evidence>
<dbReference type="PIRSF" id="PIRSF002741">
    <property type="entry name" value="MppA"/>
    <property type="match status" value="1"/>
</dbReference>
<feature type="signal peptide" evidence="4">
    <location>
        <begin position="1"/>
        <end position="23"/>
    </location>
</feature>
<evidence type="ECO:0000256" key="2">
    <source>
        <dbReference type="ARBA" id="ARBA00022448"/>
    </source>
</evidence>
<dbReference type="Gene3D" id="3.10.105.10">
    <property type="entry name" value="Dipeptide-binding Protein, Domain 3"/>
    <property type="match status" value="1"/>
</dbReference>
<feature type="domain" description="Solute-binding protein family 5" evidence="5">
    <location>
        <begin position="183"/>
        <end position="528"/>
    </location>
</feature>
<dbReference type="AlphaFoldDB" id="A0A2N5ZMU3"/>
<comment type="similarity">
    <text evidence="1">Belongs to the bacterial solute-binding protein 5 family.</text>
</comment>
<proteinExistence type="inferred from homology"/>
<dbReference type="Gene3D" id="3.40.190.10">
    <property type="entry name" value="Periplasmic binding protein-like II"/>
    <property type="match status" value="2"/>
</dbReference>
<dbReference type="GO" id="GO:0042597">
    <property type="term" value="C:periplasmic space"/>
    <property type="evidence" value="ECO:0007669"/>
    <property type="project" value="UniProtKB-ARBA"/>
</dbReference>
<keyword evidence="2" id="KW-0813">Transport</keyword>
<gene>
    <name evidence="6" type="ORF">C0601_00340</name>
</gene>